<feature type="region of interest" description="Disordered" evidence="1">
    <location>
        <begin position="1"/>
        <end position="30"/>
    </location>
</feature>
<sequence>MAPRSLTGKDIVQEPVPDLRVSEYSTSSDSTHEQWHVKSVKWSNKVLDYAPEGEDDHEFHVKKEQLLCGDEHSVVARFGQNVGHVMTSVLRGGVGTRVRFGDYKCAAPPPVTFNKVPDIAVMNDNYKMLLMGEAKTPWKHSIIAVENKEYRFRKYLGQIAGYMHRTE</sequence>
<gene>
    <name evidence="2" type="ORF">BDV33DRAFT_208519</name>
</gene>
<evidence type="ECO:0000313" key="2">
    <source>
        <dbReference type="EMBL" id="KAB8215237.1"/>
    </source>
</evidence>
<keyword evidence="3" id="KW-1185">Reference proteome</keyword>
<dbReference type="Proteomes" id="UP000326799">
    <property type="component" value="Unassembled WGS sequence"/>
</dbReference>
<proteinExistence type="predicted"/>
<dbReference type="EMBL" id="ML733508">
    <property type="protein sequence ID" value="KAB8215237.1"/>
    <property type="molecule type" value="Genomic_DNA"/>
</dbReference>
<name>A0A5N6ED59_9EURO</name>
<dbReference type="AlphaFoldDB" id="A0A5N6ED59"/>
<protein>
    <submittedName>
        <fullName evidence="2">Uncharacterized protein</fullName>
    </submittedName>
</protein>
<evidence type="ECO:0000313" key="3">
    <source>
        <dbReference type="Proteomes" id="UP000326799"/>
    </source>
</evidence>
<organism evidence="2 3">
    <name type="scientific">Aspergillus novoparasiticus</name>
    <dbReference type="NCBI Taxonomy" id="986946"/>
    <lineage>
        <taxon>Eukaryota</taxon>
        <taxon>Fungi</taxon>
        <taxon>Dikarya</taxon>
        <taxon>Ascomycota</taxon>
        <taxon>Pezizomycotina</taxon>
        <taxon>Eurotiomycetes</taxon>
        <taxon>Eurotiomycetidae</taxon>
        <taxon>Eurotiales</taxon>
        <taxon>Aspergillaceae</taxon>
        <taxon>Aspergillus</taxon>
        <taxon>Aspergillus subgen. Circumdati</taxon>
    </lineage>
</organism>
<accession>A0A5N6ED59</accession>
<evidence type="ECO:0000256" key="1">
    <source>
        <dbReference type="SAM" id="MobiDB-lite"/>
    </source>
</evidence>
<reference evidence="2 3" key="1">
    <citation type="submission" date="2019-04" db="EMBL/GenBank/DDBJ databases">
        <title>Fungal friends and foes A comparative genomics study of 23 Aspergillus species from section Flavi.</title>
        <authorList>
            <consortium name="DOE Joint Genome Institute"/>
            <person name="Kjaerbolling I."/>
            <person name="Vesth T.C."/>
            <person name="Frisvad J.C."/>
            <person name="Nybo J.L."/>
            <person name="Theobald S."/>
            <person name="Kildgaard S."/>
            <person name="Petersen T.I."/>
            <person name="Kuo A."/>
            <person name="Sato A."/>
            <person name="Lyhne E.K."/>
            <person name="Kogle M.E."/>
            <person name="Wiebenga A."/>
            <person name="Kun R.S."/>
            <person name="Lubbers R.J."/>
            <person name="Makela M.R."/>
            <person name="Barry K."/>
            <person name="Chovatia M."/>
            <person name="Clum A."/>
            <person name="Daum C."/>
            <person name="Haridas S."/>
            <person name="He G."/>
            <person name="LaButti K."/>
            <person name="Lipzen A."/>
            <person name="Mondo S."/>
            <person name="Pangilinan J."/>
            <person name="Riley R."/>
            <person name="Salamov A."/>
            <person name="Simmons B.A."/>
            <person name="Magnuson J.K."/>
            <person name="Henrissat B."/>
            <person name="Mortensen U.H."/>
            <person name="Larsen T.O."/>
            <person name="De vries R.P."/>
            <person name="Grigoriev I.V."/>
            <person name="Machida M."/>
            <person name="Baker S.E."/>
            <person name="Andersen M.R."/>
        </authorList>
    </citation>
    <scope>NUCLEOTIDE SEQUENCE [LARGE SCALE GENOMIC DNA]</scope>
    <source>
        <strain evidence="2 3">CBS 126849</strain>
    </source>
</reference>